<evidence type="ECO:0000313" key="4">
    <source>
        <dbReference type="Proteomes" id="UP001189429"/>
    </source>
</evidence>
<name>A0ABN9PYD5_9DINO</name>
<dbReference type="InterPro" id="IPR014729">
    <property type="entry name" value="Rossmann-like_a/b/a_fold"/>
</dbReference>
<accession>A0ABN9PYD5</accession>
<gene>
    <name evidence="3" type="ORF">PCOR1329_LOCUS7104</name>
</gene>
<dbReference type="EMBL" id="CAUYUJ010001917">
    <property type="protein sequence ID" value="CAK0798330.1"/>
    <property type="molecule type" value="Genomic_DNA"/>
</dbReference>
<feature type="region of interest" description="Disordered" evidence="1">
    <location>
        <begin position="50"/>
        <end position="69"/>
    </location>
</feature>
<evidence type="ECO:0000313" key="3">
    <source>
        <dbReference type="EMBL" id="CAK0798330.1"/>
    </source>
</evidence>
<feature type="non-terminal residue" evidence="3">
    <location>
        <position position="1"/>
    </location>
</feature>
<dbReference type="Gene3D" id="3.40.50.620">
    <property type="entry name" value="HUPs"/>
    <property type="match status" value="1"/>
</dbReference>
<feature type="domain" description="tRNA(Ile)-lysidine/2-thiocytidine synthase N-terminal" evidence="2">
    <location>
        <begin position="72"/>
        <end position="168"/>
    </location>
</feature>
<reference evidence="3" key="1">
    <citation type="submission" date="2023-10" db="EMBL/GenBank/DDBJ databases">
        <authorList>
            <person name="Chen Y."/>
            <person name="Shah S."/>
            <person name="Dougan E. K."/>
            <person name="Thang M."/>
            <person name="Chan C."/>
        </authorList>
    </citation>
    <scope>NUCLEOTIDE SEQUENCE [LARGE SCALE GENOMIC DNA]</scope>
</reference>
<dbReference type="SUPFAM" id="SSF52402">
    <property type="entry name" value="Adenine nucleotide alpha hydrolases-like"/>
    <property type="match status" value="1"/>
</dbReference>
<sequence>PPPPLAPSSSRLARGGTLHRSPGPPWVRVAGALRPLGVELWQYAVRLERPHGEEGPPGEGEAGRASGCLTREEYERHTKEIRFRMYRCLLERGPQGSGAVILGHHLDDIDENRLDHLQKGHFLGDVEGMREWREIHGVPLLRPLLRCRKEDFQSLLAVFPVPFLRDSTPAWSVRGGTRAVLESLGLEERGRLTALLDEFGALSAEVGGRLDEAVRGWAETHARLVPLPKGASGLLLDLGQLFALGQEAPLERIAAVVDAIREAWNPAALAAQPSAAAEIPESHLGDAPWLLFERGFFAAAGGLLSRRRGHYHTSEGLSVNRRAVRHLYDNMRECARPHFSGGLTQELGYVHVAGPPRRALLLYDASAHPGVDFKAMRATLVQTASRA</sequence>
<evidence type="ECO:0000256" key="1">
    <source>
        <dbReference type="SAM" id="MobiDB-lite"/>
    </source>
</evidence>
<organism evidence="3 4">
    <name type="scientific">Prorocentrum cordatum</name>
    <dbReference type="NCBI Taxonomy" id="2364126"/>
    <lineage>
        <taxon>Eukaryota</taxon>
        <taxon>Sar</taxon>
        <taxon>Alveolata</taxon>
        <taxon>Dinophyceae</taxon>
        <taxon>Prorocentrales</taxon>
        <taxon>Prorocentraceae</taxon>
        <taxon>Prorocentrum</taxon>
    </lineage>
</organism>
<dbReference type="Proteomes" id="UP001189429">
    <property type="component" value="Unassembled WGS sequence"/>
</dbReference>
<dbReference type="InterPro" id="IPR011063">
    <property type="entry name" value="TilS/TtcA_N"/>
</dbReference>
<feature type="region of interest" description="Disordered" evidence="1">
    <location>
        <begin position="1"/>
        <end position="24"/>
    </location>
</feature>
<proteinExistence type="predicted"/>
<comment type="caution">
    <text evidence="3">The sequence shown here is derived from an EMBL/GenBank/DDBJ whole genome shotgun (WGS) entry which is preliminary data.</text>
</comment>
<evidence type="ECO:0000259" key="2">
    <source>
        <dbReference type="Pfam" id="PF01171"/>
    </source>
</evidence>
<keyword evidence="4" id="KW-1185">Reference proteome</keyword>
<dbReference type="Pfam" id="PF01171">
    <property type="entry name" value="ATP_bind_3"/>
    <property type="match status" value="1"/>
</dbReference>
<protein>
    <recommendedName>
        <fullName evidence="2">tRNA(Ile)-lysidine/2-thiocytidine synthase N-terminal domain-containing protein</fullName>
    </recommendedName>
</protein>